<protein>
    <submittedName>
        <fullName evidence="2">10941_t:CDS:1</fullName>
    </submittedName>
</protein>
<organism evidence="2 3">
    <name type="scientific">Paraglomus brasilianum</name>
    <dbReference type="NCBI Taxonomy" id="144538"/>
    <lineage>
        <taxon>Eukaryota</taxon>
        <taxon>Fungi</taxon>
        <taxon>Fungi incertae sedis</taxon>
        <taxon>Mucoromycota</taxon>
        <taxon>Glomeromycotina</taxon>
        <taxon>Glomeromycetes</taxon>
        <taxon>Paraglomerales</taxon>
        <taxon>Paraglomeraceae</taxon>
        <taxon>Paraglomus</taxon>
    </lineage>
</organism>
<keyword evidence="3" id="KW-1185">Reference proteome</keyword>
<dbReference type="OrthoDB" id="2399110at2759"/>
<name>A0A9N8ZIE5_9GLOM</name>
<sequence>MPSTSTTANTQVPTPASSADSAETREYEVLVIPPVAIANPAESDAATLRTKTKKITCSGQTGTVFWIPDGYRPVLVRTTDLPLLVGAEFPVVSSVDDGEDSN</sequence>
<accession>A0A9N8ZIE5</accession>
<proteinExistence type="predicted"/>
<dbReference type="AlphaFoldDB" id="A0A9N8ZIE5"/>
<feature type="region of interest" description="Disordered" evidence="1">
    <location>
        <begin position="1"/>
        <end position="25"/>
    </location>
</feature>
<gene>
    <name evidence="2" type="ORF">PBRASI_LOCUS2403</name>
</gene>
<evidence type="ECO:0000256" key="1">
    <source>
        <dbReference type="SAM" id="MobiDB-lite"/>
    </source>
</evidence>
<dbReference type="EMBL" id="CAJVPI010000186">
    <property type="protein sequence ID" value="CAG8496945.1"/>
    <property type="molecule type" value="Genomic_DNA"/>
</dbReference>
<comment type="caution">
    <text evidence="2">The sequence shown here is derived from an EMBL/GenBank/DDBJ whole genome shotgun (WGS) entry which is preliminary data.</text>
</comment>
<evidence type="ECO:0000313" key="3">
    <source>
        <dbReference type="Proteomes" id="UP000789739"/>
    </source>
</evidence>
<dbReference type="Proteomes" id="UP000789739">
    <property type="component" value="Unassembled WGS sequence"/>
</dbReference>
<feature type="compositionally biased region" description="Polar residues" evidence="1">
    <location>
        <begin position="1"/>
        <end position="21"/>
    </location>
</feature>
<evidence type="ECO:0000313" key="2">
    <source>
        <dbReference type="EMBL" id="CAG8496945.1"/>
    </source>
</evidence>
<reference evidence="2" key="1">
    <citation type="submission" date="2021-06" db="EMBL/GenBank/DDBJ databases">
        <authorList>
            <person name="Kallberg Y."/>
            <person name="Tangrot J."/>
            <person name="Rosling A."/>
        </authorList>
    </citation>
    <scope>NUCLEOTIDE SEQUENCE</scope>
    <source>
        <strain evidence="2">BR232B</strain>
    </source>
</reference>